<feature type="region of interest" description="Disordered" evidence="1">
    <location>
        <begin position="358"/>
        <end position="405"/>
    </location>
</feature>
<sequence length="516" mass="54919">MHATLPWPVSPEFEDALALATQRHLAQPPTAPSSPFSSTQQQSLHPRSLAPSSAPPSDSDVPRSASLMMKTRVAVRDKTPHRFQVVPLRDAAQNREKTAGTKLIAPQPPAPWIRQLAVLRPSGVGLGLGVPIQRPTLTCAPDTPERGRGRERKGGDVFCETPAARKGALRGLQGLSPRRAPPSPEGKENRTPHTPPKHATRRRREYTIEAALENVTYTGAGDTTITASTTAAELPATPAAMETSESADLLPQSAPATPSRHVKALSDTNDITMTLKALTAALPSRHIKACSGTDDITMTLNTLTAALPSRHIKACSGTDDITMTLNTLTGAALPSRHIKSCSDTGDITTTLNALAFAPHDAPAPAPPKRLDAPRPLSRHFKSPSLGTLPRDLLSAAPTPPNDTPRVRCRKRTNTLSAGTNSKRHGVYARETLDFGAVAPPARPETIASTYSLGALLAAYSHDSLPSLYSQDSFVEGTRALRVRVRALPGEAGGCGHPHAILVELMREVDVAIGEWL</sequence>
<keyword evidence="3" id="KW-1185">Reference proteome</keyword>
<reference evidence="2" key="1">
    <citation type="submission" date="2023-03" db="EMBL/GenBank/DDBJ databases">
        <title>Massive genome expansion in bonnet fungi (Mycena s.s.) driven by repeated elements and novel gene families across ecological guilds.</title>
        <authorList>
            <consortium name="Lawrence Berkeley National Laboratory"/>
            <person name="Harder C.B."/>
            <person name="Miyauchi S."/>
            <person name="Viragh M."/>
            <person name="Kuo A."/>
            <person name="Thoen E."/>
            <person name="Andreopoulos B."/>
            <person name="Lu D."/>
            <person name="Skrede I."/>
            <person name="Drula E."/>
            <person name="Henrissat B."/>
            <person name="Morin E."/>
            <person name="Kohler A."/>
            <person name="Barry K."/>
            <person name="LaButti K."/>
            <person name="Morin E."/>
            <person name="Salamov A."/>
            <person name="Lipzen A."/>
            <person name="Mereny Z."/>
            <person name="Hegedus B."/>
            <person name="Baldrian P."/>
            <person name="Stursova M."/>
            <person name="Weitz H."/>
            <person name="Taylor A."/>
            <person name="Grigoriev I.V."/>
            <person name="Nagy L.G."/>
            <person name="Martin F."/>
            <person name="Kauserud H."/>
        </authorList>
    </citation>
    <scope>NUCLEOTIDE SEQUENCE</scope>
    <source>
        <strain evidence="2">CBHHK067</strain>
    </source>
</reference>
<protein>
    <submittedName>
        <fullName evidence="2">Uncharacterized protein</fullName>
    </submittedName>
</protein>
<dbReference type="AlphaFoldDB" id="A0AAD7DT14"/>
<feature type="region of interest" description="Disordered" evidence="1">
    <location>
        <begin position="18"/>
        <end position="63"/>
    </location>
</feature>
<organism evidence="2 3">
    <name type="scientific">Mycena rosella</name>
    <name type="common">Pink bonnet</name>
    <name type="synonym">Agaricus rosellus</name>
    <dbReference type="NCBI Taxonomy" id="1033263"/>
    <lineage>
        <taxon>Eukaryota</taxon>
        <taxon>Fungi</taxon>
        <taxon>Dikarya</taxon>
        <taxon>Basidiomycota</taxon>
        <taxon>Agaricomycotina</taxon>
        <taxon>Agaricomycetes</taxon>
        <taxon>Agaricomycetidae</taxon>
        <taxon>Agaricales</taxon>
        <taxon>Marasmiineae</taxon>
        <taxon>Mycenaceae</taxon>
        <taxon>Mycena</taxon>
    </lineage>
</organism>
<feature type="compositionally biased region" description="Low complexity" evidence="1">
    <location>
        <begin position="33"/>
        <end position="63"/>
    </location>
</feature>
<comment type="caution">
    <text evidence="2">The sequence shown here is derived from an EMBL/GenBank/DDBJ whole genome shotgun (WGS) entry which is preliminary data.</text>
</comment>
<dbReference type="EMBL" id="JARKIE010000024">
    <property type="protein sequence ID" value="KAJ7699048.1"/>
    <property type="molecule type" value="Genomic_DNA"/>
</dbReference>
<name>A0AAD7DT14_MYCRO</name>
<evidence type="ECO:0000313" key="3">
    <source>
        <dbReference type="Proteomes" id="UP001221757"/>
    </source>
</evidence>
<evidence type="ECO:0000256" key="1">
    <source>
        <dbReference type="SAM" id="MobiDB-lite"/>
    </source>
</evidence>
<dbReference type="Proteomes" id="UP001221757">
    <property type="component" value="Unassembled WGS sequence"/>
</dbReference>
<feature type="compositionally biased region" description="Basic and acidic residues" evidence="1">
    <location>
        <begin position="143"/>
        <end position="155"/>
    </location>
</feature>
<accession>A0AAD7DT14</accession>
<gene>
    <name evidence="2" type="ORF">B0H17DRAFT_1196626</name>
</gene>
<feature type="region of interest" description="Disordered" evidence="1">
    <location>
        <begin position="137"/>
        <end position="203"/>
    </location>
</feature>
<proteinExistence type="predicted"/>
<evidence type="ECO:0000313" key="2">
    <source>
        <dbReference type="EMBL" id="KAJ7699048.1"/>
    </source>
</evidence>